<proteinExistence type="predicted"/>
<dbReference type="Proteomes" id="UP001283361">
    <property type="component" value="Unassembled WGS sequence"/>
</dbReference>
<name>A0AAE1A9F5_9GAST</name>
<comment type="caution">
    <text evidence="1">The sequence shown here is derived from an EMBL/GenBank/DDBJ whole genome shotgun (WGS) entry which is preliminary data.</text>
</comment>
<sequence>MISTGGGENIDDVITLLWLGEILWCPDLAFIASLVSLFLNTNICHQVRLDTLVSRFGVHCLSGFTFPQHEHLSSGSVRYSGLQIWRSLPLWFHFSSTLTSVIRLGEIPWSPDLARFASLV</sequence>
<organism evidence="1 2">
    <name type="scientific">Elysia crispata</name>
    <name type="common">lettuce slug</name>
    <dbReference type="NCBI Taxonomy" id="231223"/>
    <lineage>
        <taxon>Eukaryota</taxon>
        <taxon>Metazoa</taxon>
        <taxon>Spiralia</taxon>
        <taxon>Lophotrochozoa</taxon>
        <taxon>Mollusca</taxon>
        <taxon>Gastropoda</taxon>
        <taxon>Heterobranchia</taxon>
        <taxon>Euthyneura</taxon>
        <taxon>Panpulmonata</taxon>
        <taxon>Sacoglossa</taxon>
        <taxon>Placobranchoidea</taxon>
        <taxon>Plakobranchidae</taxon>
        <taxon>Elysia</taxon>
    </lineage>
</organism>
<protein>
    <submittedName>
        <fullName evidence="1">Uncharacterized protein</fullName>
    </submittedName>
</protein>
<evidence type="ECO:0000313" key="1">
    <source>
        <dbReference type="EMBL" id="KAK3783081.1"/>
    </source>
</evidence>
<dbReference type="EMBL" id="JAWDGP010002459">
    <property type="protein sequence ID" value="KAK3783081.1"/>
    <property type="molecule type" value="Genomic_DNA"/>
</dbReference>
<keyword evidence="2" id="KW-1185">Reference proteome</keyword>
<evidence type="ECO:0000313" key="2">
    <source>
        <dbReference type="Proteomes" id="UP001283361"/>
    </source>
</evidence>
<gene>
    <name evidence="1" type="ORF">RRG08_018913</name>
</gene>
<reference evidence="1" key="1">
    <citation type="journal article" date="2023" name="G3 (Bethesda)">
        <title>A reference genome for the long-term kleptoplast-retaining sea slug Elysia crispata morphotype clarki.</title>
        <authorList>
            <person name="Eastman K.E."/>
            <person name="Pendleton A.L."/>
            <person name="Shaikh M.A."/>
            <person name="Suttiyut T."/>
            <person name="Ogas R."/>
            <person name="Tomko P."/>
            <person name="Gavelis G."/>
            <person name="Widhalm J.R."/>
            <person name="Wisecaver J.H."/>
        </authorList>
    </citation>
    <scope>NUCLEOTIDE SEQUENCE</scope>
    <source>
        <strain evidence="1">ECLA1</strain>
    </source>
</reference>
<dbReference type="AlphaFoldDB" id="A0AAE1A9F5"/>
<accession>A0AAE1A9F5</accession>